<sequence length="243" mass="26136">MRFLCLHGMGTNSDIYEAQLGPIMAQLDPSHEFVFVDGTVPCGPADGVETVFPPPCYCYYDKPTTAKLKAACGLVLEGGALLASMILHHQAAHPYGPDLFRVAVFTCASLPFDPASADPARPDPYHAAVCPRTAAVHVEDWAPGRTVVDAKPINGFLSPLLDGEQPLDRFHPAREKGRIAIPTLHVLGSLDPFSPQSRLLAHLCADSVVVEHGMGHLLPRDAGFARKVAYPVDSCIHKALSRT</sequence>
<dbReference type="InterPro" id="IPR005645">
    <property type="entry name" value="FSH-like_dom"/>
</dbReference>
<keyword evidence="4" id="KW-1185">Reference proteome</keyword>
<dbReference type="AlphaFoldDB" id="A0AA39GFW6"/>
<feature type="domain" description="Serine hydrolase" evidence="2">
    <location>
        <begin position="79"/>
        <end position="227"/>
    </location>
</feature>
<organism evidence="3 4">
    <name type="scientific">Sarocladium strictum</name>
    <name type="common">Black bundle disease fungus</name>
    <name type="synonym">Acremonium strictum</name>
    <dbReference type="NCBI Taxonomy" id="5046"/>
    <lineage>
        <taxon>Eukaryota</taxon>
        <taxon>Fungi</taxon>
        <taxon>Dikarya</taxon>
        <taxon>Ascomycota</taxon>
        <taxon>Pezizomycotina</taxon>
        <taxon>Sordariomycetes</taxon>
        <taxon>Hypocreomycetidae</taxon>
        <taxon>Hypocreales</taxon>
        <taxon>Sarocladiaceae</taxon>
        <taxon>Sarocladium</taxon>
    </lineage>
</organism>
<protein>
    <recommendedName>
        <fullName evidence="2">Serine hydrolase domain-containing protein</fullName>
    </recommendedName>
</protein>
<reference evidence="3" key="1">
    <citation type="submission" date="2022-10" db="EMBL/GenBank/DDBJ databases">
        <title>Determination and structural analysis of whole genome sequence of Sarocladium strictum F4-1.</title>
        <authorList>
            <person name="Hu L."/>
            <person name="Jiang Y."/>
        </authorList>
    </citation>
    <scope>NUCLEOTIDE SEQUENCE</scope>
    <source>
        <strain evidence="3">F4-1</strain>
    </source>
</reference>
<dbReference type="GO" id="GO:0016787">
    <property type="term" value="F:hydrolase activity"/>
    <property type="evidence" value="ECO:0007669"/>
    <property type="project" value="UniProtKB-KW"/>
</dbReference>
<proteinExistence type="predicted"/>
<accession>A0AA39GFW6</accession>
<dbReference type="PANTHER" id="PTHR48070:SF6">
    <property type="entry name" value="ESTERASE OVCA2"/>
    <property type="match status" value="1"/>
</dbReference>
<dbReference type="Proteomes" id="UP001175261">
    <property type="component" value="Unassembled WGS sequence"/>
</dbReference>
<dbReference type="InterPro" id="IPR029058">
    <property type="entry name" value="AB_hydrolase_fold"/>
</dbReference>
<dbReference type="Gene3D" id="3.40.50.1820">
    <property type="entry name" value="alpha/beta hydrolase"/>
    <property type="match status" value="2"/>
</dbReference>
<dbReference type="Pfam" id="PF03959">
    <property type="entry name" value="FSH1"/>
    <property type="match status" value="2"/>
</dbReference>
<evidence type="ECO:0000259" key="2">
    <source>
        <dbReference type="Pfam" id="PF03959"/>
    </source>
</evidence>
<keyword evidence="1" id="KW-0378">Hydrolase</keyword>
<dbReference type="EMBL" id="JAPDFR010000005">
    <property type="protein sequence ID" value="KAK0386276.1"/>
    <property type="molecule type" value="Genomic_DNA"/>
</dbReference>
<dbReference type="PANTHER" id="PTHR48070">
    <property type="entry name" value="ESTERASE OVCA2"/>
    <property type="match status" value="1"/>
</dbReference>
<gene>
    <name evidence="3" type="ORF">NLU13_6113</name>
</gene>
<comment type="caution">
    <text evidence="3">The sequence shown here is derived from an EMBL/GenBank/DDBJ whole genome shotgun (WGS) entry which is preliminary data.</text>
</comment>
<feature type="domain" description="Serine hydrolase" evidence="2">
    <location>
        <begin position="2"/>
        <end position="46"/>
    </location>
</feature>
<evidence type="ECO:0000313" key="4">
    <source>
        <dbReference type="Proteomes" id="UP001175261"/>
    </source>
</evidence>
<dbReference type="GO" id="GO:0005634">
    <property type="term" value="C:nucleus"/>
    <property type="evidence" value="ECO:0007669"/>
    <property type="project" value="TreeGrafter"/>
</dbReference>
<evidence type="ECO:0000256" key="1">
    <source>
        <dbReference type="ARBA" id="ARBA00022801"/>
    </source>
</evidence>
<evidence type="ECO:0000313" key="3">
    <source>
        <dbReference type="EMBL" id="KAK0386276.1"/>
    </source>
</evidence>
<dbReference type="SUPFAM" id="SSF53474">
    <property type="entry name" value="alpha/beta-Hydrolases"/>
    <property type="match status" value="1"/>
</dbReference>
<dbReference type="GO" id="GO:0019748">
    <property type="term" value="P:secondary metabolic process"/>
    <property type="evidence" value="ECO:0007669"/>
    <property type="project" value="TreeGrafter"/>
</dbReference>
<dbReference type="GO" id="GO:0005737">
    <property type="term" value="C:cytoplasm"/>
    <property type="evidence" value="ECO:0007669"/>
    <property type="project" value="TreeGrafter"/>
</dbReference>
<dbReference type="InterPro" id="IPR050593">
    <property type="entry name" value="LovG"/>
</dbReference>
<name>A0AA39GFW6_SARSR</name>